<proteinExistence type="predicted"/>
<dbReference type="EMBL" id="GGMR01001641">
    <property type="protein sequence ID" value="MBY14260.1"/>
    <property type="molecule type" value="Transcribed_RNA"/>
</dbReference>
<reference evidence="1" key="1">
    <citation type="submission" date="2018-04" db="EMBL/GenBank/DDBJ databases">
        <title>Transcriptome of Schizaphis graminum biotype I.</title>
        <authorList>
            <person name="Scully E.D."/>
            <person name="Geib S.M."/>
            <person name="Palmer N.A."/>
            <person name="Koch K."/>
            <person name="Bradshaw J."/>
            <person name="Heng-Moss T."/>
            <person name="Sarath G."/>
        </authorList>
    </citation>
    <scope>NUCLEOTIDE SEQUENCE</scope>
</reference>
<dbReference type="AlphaFoldDB" id="A0A2S2NAR0"/>
<protein>
    <submittedName>
        <fullName evidence="1">Uncharacterized protein</fullName>
    </submittedName>
</protein>
<evidence type="ECO:0000313" key="1">
    <source>
        <dbReference type="EMBL" id="MBY14260.1"/>
    </source>
</evidence>
<accession>A0A2S2NAR0</accession>
<name>A0A2S2NAR0_SCHGA</name>
<organism evidence="1">
    <name type="scientific">Schizaphis graminum</name>
    <name type="common">Green bug aphid</name>
    <dbReference type="NCBI Taxonomy" id="13262"/>
    <lineage>
        <taxon>Eukaryota</taxon>
        <taxon>Metazoa</taxon>
        <taxon>Ecdysozoa</taxon>
        <taxon>Arthropoda</taxon>
        <taxon>Hexapoda</taxon>
        <taxon>Insecta</taxon>
        <taxon>Pterygota</taxon>
        <taxon>Neoptera</taxon>
        <taxon>Paraneoptera</taxon>
        <taxon>Hemiptera</taxon>
        <taxon>Sternorrhyncha</taxon>
        <taxon>Aphidomorpha</taxon>
        <taxon>Aphidoidea</taxon>
        <taxon>Aphididae</taxon>
        <taxon>Aphidini</taxon>
        <taxon>Schizaphis</taxon>
    </lineage>
</organism>
<gene>
    <name evidence="1" type="ORF">g.23511</name>
</gene>
<sequence length="293" mass="34669">MVQALEKNAKEFGIRRQQYRDDICLHTMFRMSKAIALLPPNMVPEGWEAVKRKANQSPNQDVASRYVRYFETHWIDRVGAANFTVYNSPRRTNNDQEVFHRLLNSYMGGNRPGIWHFTKTLLKLDKHFSEKFHVQQDRPILWPRRRVYVQLDRNLALAKEKFHVQQDRPILWPRRRVYVQLDRNLALAKEKLLQGRLSVEEFLAYTGHLAYDSERRRNNISYQIPQIPEHPVNVANDEGLNRQNNLQQMILEQQNRLTRQMAIQENANNILIDEPDFVLSEEGDPLFIAIAEI</sequence>